<dbReference type="EMBL" id="HG994356">
    <property type="protein sequence ID" value="CAF2140816.1"/>
    <property type="molecule type" value="Genomic_DNA"/>
</dbReference>
<sequence length="74" mass="7458">MARLQGASKPPASVRTLKKSSSLAGALCAAAAITTEVVEMADSPVKGSPAEANLSGSDCVIFGMEAVLVDENVH</sequence>
<dbReference type="AlphaFoldDB" id="A0A816X007"/>
<feature type="non-terminal residue" evidence="1">
    <location>
        <position position="74"/>
    </location>
</feature>
<protein>
    <submittedName>
        <fullName evidence="1">(rape) hypothetical protein</fullName>
    </submittedName>
</protein>
<accession>A0A816X007</accession>
<proteinExistence type="predicted"/>
<organism evidence="1">
    <name type="scientific">Brassica napus</name>
    <name type="common">Rape</name>
    <dbReference type="NCBI Taxonomy" id="3708"/>
    <lineage>
        <taxon>Eukaryota</taxon>
        <taxon>Viridiplantae</taxon>
        <taxon>Streptophyta</taxon>
        <taxon>Embryophyta</taxon>
        <taxon>Tracheophyta</taxon>
        <taxon>Spermatophyta</taxon>
        <taxon>Magnoliopsida</taxon>
        <taxon>eudicotyledons</taxon>
        <taxon>Gunneridae</taxon>
        <taxon>Pentapetalae</taxon>
        <taxon>rosids</taxon>
        <taxon>malvids</taxon>
        <taxon>Brassicales</taxon>
        <taxon>Brassicaceae</taxon>
        <taxon>Brassiceae</taxon>
        <taxon>Brassica</taxon>
    </lineage>
</organism>
<evidence type="ECO:0000313" key="1">
    <source>
        <dbReference type="EMBL" id="CAF2140816.1"/>
    </source>
</evidence>
<reference evidence="1" key="1">
    <citation type="submission" date="2021-01" db="EMBL/GenBank/DDBJ databases">
        <authorList>
            <consortium name="Genoscope - CEA"/>
            <person name="William W."/>
        </authorList>
    </citation>
    <scope>NUCLEOTIDE SEQUENCE</scope>
</reference>
<dbReference type="Proteomes" id="UP001295469">
    <property type="component" value="Chromosome A02"/>
</dbReference>
<gene>
    <name evidence="1" type="ORF">DARMORV10_A02P22590.1</name>
</gene>
<name>A0A816X007_BRANA</name>